<gene>
    <name evidence="2" type="ORF">D5018_10190</name>
</gene>
<sequence>MESNQLRFSILTLGAGGLLALMIFFNSQLAFTYSPIEASWFAHGVGGFTALILMLFIQRKSNSATSMEKAPFIAYLGGIPGAFTVLLAGYTVNSYLGLSGTLALAIIGQIIFSLVSDGFGLFGLSKKKIGLRDFASLLLITGGSLLIILASGDTL</sequence>
<keyword evidence="3" id="KW-1185">Reference proteome</keyword>
<keyword evidence="1" id="KW-1133">Transmembrane helix</keyword>
<feature type="transmembrane region" description="Helical" evidence="1">
    <location>
        <begin position="134"/>
        <end position="152"/>
    </location>
</feature>
<dbReference type="EMBL" id="QZEI01000026">
    <property type="protein sequence ID" value="RLV59835.1"/>
    <property type="molecule type" value="Genomic_DNA"/>
</dbReference>
<comment type="caution">
    <text evidence="2">The sequence shown here is derived from an EMBL/GenBank/DDBJ whole genome shotgun (WGS) entry which is preliminary data.</text>
</comment>
<dbReference type="AlphaFoldDB" id="A0A3L8PWV9"/>
<keyword evidence="1" id="KW-0472">Membrane</keyword>
<dbReference type="Pfam" id="PF04657">
    <property type="entry name" value="DMT_YdcZ"/>
    <property type="match status" value="1"/>
</dbReference>
<organism evidence="2 3">
    <name type="scientific">Parashewanella curva</name>
    <dbReference type="NCBI Taxonomy" id="2338552"/>
    <lineage>
        <taxon>Bacteria</taxon>
        <taxon>Pseudomonadati</taxon>
        <taxon>Pseudomonadota</taxon>
        <taxon>Gammaproteobacteria</taxon>
        <taxon>Alteromonadales</taxon>
        <taxon>Shewanellaceae</taxon>
        <taxon>Parashewanella</taxon>
    </lineage>
</organism>
<dbReference type="InterPro" id="IPR006750">
    <property type="entry name" value="YdcZ"/>
</dbReference>
<dbReference type="Proteomes" id="UP000281474">
    <property type="component" value="Unassembled WGS sequence"/>
</dbReference>
<reference evidence="2 3" key="1">
    <citation type="submission" date="2018-09" db="EMBL/GenBank/DDBJ databases">
        <title>Phylogeny of the Shewanellaceae, and recommendation for two new genera, Pseudoshewanella and Parashewanella.</title>
        <authorList>
            <person name="Wang G."/>
        </authorList>
    </citation>
    <scope>NUCLEOTIDE SEQUENCE [LARGE SCALE GENOMIC DNA]</scope>
    <source>
        <strain evidence="2 3">C51</strain>
    </source>
</reference>
<protein>
    <submittedName>
        <fullName evidence="2">DMT family transporter</fullName>
    </submittedName>
</protein>
<evidence type="ECO:0000256" key="1">
    <source>
        <dbReference type="SAM" id="Phobius"/>
    </source>
</evidence>
<feature type="transmembrane region" description="Helical" evidence="1">
    <location>
        <begin position="102"/>
        <end position="122"/>
    </location>
</feature>
<feature type="transmembrane region" description="Helical" evidence="1">
    <location>
        <begin position="40"/>
        <end position="58"/>
    </location>
</feature>
<evidence type="ECO:0000313" key="2">
    <source>
        <dbReference type="EMBL" id="RLV59835.1"/>
    </source>
</evidence>
<name>A0A3L8PWV9_9GAMM</name>
<proteinExistence type="predicted"/>
<accession>A0A3L8PWV9</accession>
<dbReference type="RefSeq" id="WP_121838898.1">
    <property type="nucleotide sequence ID" value="NZ_ML014775.1"/>
</dbReference>
<dbReference type="PANTHER" id="PTHR34821">
    <property type="entry name" value="INNER MEMBRANE PROTEIN YDCZ"/>
    <property type="match status" value="1"/>
</dbReference>
<evidence type="ECO:0000313" key="3">
    <source>
        <dbReference type="Proteomes" id="UP000281474"/>
    </source>
</evidence>
<dbReference type="PANTHER" id="PTHR34821:SF2">
    <property type="entry name" value="INNER MEMBRANE PROTEIN YDCZ"/>
    <property type="match status" value="1"/>
</dbReference>
<dbReference type="GO" id="GO:0005886">
    <property type="term" value="C:plasma membrane"/>
    <property type="evidence" value="ECO:0007669"/>
    <property type="project" value="TreeGrafter"/>
</dbReference>
<dbReference type="OrthoDB" id="4244824at2"/>
<keyword evidence="1" id="KW-0812">Transmembrane</keyword>
<feature type="transmembrane region" description="Helical" evidence="1">
    <location>
        <begin position="70"/>
        <end position="90"/>
    </location>
</feature>